<accession>A0AAJ6N6J2</accession>
<accession>A0ACD6BAS7</accession>
<protein>
    <submittedName>
        <fullName evidence="1">Monoamine oxidase</fullName>
    </submittedName>
</protein>
<dbReference type="PDB" id="8P84">
    <property type="method" value="X-ray"/>
    <property type="resolution" value="1.50 A"/>
    <property type="chains" value="A/B=1-453"/>
</dbReference>
<reference evidence="1" key="1">
    <citation type="journal article" date="2024" name="FEBS J.">
        <title>Discovery and structural characterization of a thermostable bacterial monoamine oxidase.</title>
        <authorList>
            <person name="Santema L.L."/>
            <person name="Basile L."/>
            <person name="Binda C."/>
            <person name="Fraaije M.W."/>
        </authorList>
    </citation>
    <scope>X-RAY CRYSTALLOGRAPHY (1.50 ANGSTROMS)</scope>
</reference>
<evidence type="ECO:0000313" key="1">
    <source>
        <dbReference type="PDB" id="8P84"/>
    </source>
</evidence>
<sequence length="453" mass="47910">MPSEQVDVVVVGAGFAGLTAARAVHEAGRSVLVLEARDRVGGRTCTEEHHGTWIDLGGQWIGPGQDRVAALAAELGVETYPQPTEGDDVVLFGDGEPQRAPDVALAFSDEELTAYLELAGALEAIAEKVPLDAPWLAPEAAAWDATTLREWVAGTGVPDRVAGLFEVAVQAVFAATSAQLSLLHAAHYVHSAGGWSKLTDTEGGAQQDRLVGGVQPLAERLAARLPDGALRLSTPVRGLAQDGDGVTVRTAGGEVRARRAIVAVPPTLAGRIDHDPPLPPQRDQLLQHMPQGSVVKFHVIYDEPWWRAEGLSGTVLCPDEPIGVTFDGTPPAGTPGIVTGFFEGPAAVAAGARTREERRDVVVDVLARTLGERARDVRDYIDRDWSAEPWTRGCYGAHLPPGAWTVYGPALRVPVGRVHWAGTETAERWTGYIDGAIESGQRAAAEVLAALGS</sequence>
<organism evidence="1">
    <name type="scientific">Thermoanaerobacterales bacterium</name>
    <dbReference type="NCBI Taxonomy" id="2304039"/>
    <lineage>
        <taxon>Bacteria</taxon>
        <taxon>Bacillati</taxon>
        <taxon>Bacillota</taxon>
        <taxon>Clostridia</taxon>
        <taxon>Thermoanaerobacterales</taxon>
    </lineage>
</organism>
<name>A0ACD6BAS7_9FIRM</name>
<proteinExistence type="evidence at protein level"/>
<keyword evidence="1" id="KW-0002">3D-structure</keyword>